<evidence type="ECO:0000256" key="10">
    <source>
        <dbReference type="HAMAP-Rule" id="MF_01405"/>
    </source>
</evidence>
<comment type="caution">
    <text evidence="12">The sequence shown here is derived from an EMBL/GenBank/DDBJ whole genome shotgun (WGS) entry which is preliminary data.</text>
</comment>
<evidence type="ECO:0000256" key="2">
    <source>
        <dbReference type="ARBA" id="ARBA00011738"/>
    </source>
</evidence>
<evidence type="ECO:0000256" key="1">
    <source>
        <dbReference type="ARBA" id="ARBA00008023"/>
    </source>
</evidence>
<evidence type="ECO:0000256" key="8">
    <source>
        <dbReference type="ARBA" id="ARBA00051875"/>
    </source>
</evidence>
<dbReference type="Pfam" id="PF01725">
    <property type="entry name" value="Ham1p_like"/>
    <property type="match status" value="1"/>
</dbReference>
<evidence type="ECO:0000256" key="3">
    <source>
        <dbReference type="ARBA" id="ARBA00022723"/>
    </source>
</evidence>
<feature type="binding site" evidence="10">
    <location>
        <begin position="154"/>
        <end position="157"/>
    </location>
    <ligand>
        <name>substrate</name>
    </ligand>
</feature>
<evidence type="ECO:0000313" key="13">
    <source>
        <dbReference type="Proteomes" id="UP000325302"/>
    </source>
</evidence>
<accession>A0A5A9W331</accession>
<feature type="binding site" evidence="10">
    <location>
        <begin position="8"/>
        <end position="13"/>
    </location>
    <ligand>
        <name>substrate</name>
    </ligand>
</feature>
<comment type="similarity">
    <text evidence="1 10 11">Belongs to the HAM1 NTPase family.</text>
</comment>
<evidence type="ECO:0000256" key="5">
    <source>
        <dbReference type="ARBA" id="ARBA00022801"/>
    </source>
</evidence>
<dbReference type="HAMAP" id="MF_01405">
    <property type="entry name" value="Non_canon_purine_NTPase"/>
    <property type="match status" value="1"/>
</dbReference>
<feature type="active site" description="Proton acceptor" evidence="10">
    <location>
        <position position="69"/>
    </location>
</feature>
<keyword evidence="3 10" id="KW-0479">Metal-binding</keyword>
<evidence type="ECO:0000256" key="7">
    <source>
        <dbReference type="ARBA" id="ARBA00023080"/>
    </source>
</evidence>
<feature type="binding site" evidence="10">
    <location>
        <position position="70"/>
    </location>
    <ligand>
        <name>substrate</name>
    </ligand>
</feature>
<keyword evidence="5 10" id="KW-0378">Hydrolase</keyword>
<comment type="catalytic activity">
    <reaction evidence="9 10">
        <text>XTP + H2O = XMP + diphosphate + H(+)</text>
        <dbReference type="Rhea" id="RHEA:28610"/>
        <dbReference type="ChEBI" id="CHEBI:15377"/>
        <dbReference type="ChEBI" id="CHEBI:15378"/>
        <dbReference type="ChEBI" id="CHEBI:33019"/>
        <dbReference type="ChEBI" id="CHEBI:57464"/>
        <dbReference type="ChEBI" id="CHEBI:61314"/>
        <dbReference type="EC" id="3.6.1.66"/>
    </reaction>
</comment>
<keyword evidence="4 10" id="KW-0547">Nucleotide-binding</keyword>
<evidence type="ECO:0000256" key="9">
    <source>
        <dbReference type="ARBA" id="ARBA00052017"/>
    </source>
</evidence>
<keyword evidence="7 10" id="KW-0546">Nucleotide metabolism</keyword>
<dbReference type="CDD" id="cd00515">
    <property type="entry name" value="HAM1"/>
    <property type="match status" value="1"/>
</dbReference>
<dbReference type="GO" id="GO:0000166">
    <property type="term" value="F:nucleotide binding"/>
    <property type="evidence" value="ECO:0007669"/>
    <property type="project" value="UniProtKB-KW"/>
</dbReference>
<feature type="binding site" evidence="10">
    <location>
        <position position="40"/>
    </location>
    <ligand>
        <name>Mg(2+)</name>
        <dbReference type="ChEBI" id="CHEBI:18420"/>
    </ligand>
</feature>
<feature type="binding site" evidence="10">
    <location>
        <position position="177"/>
    </location>
    <ligand>
        <name>substrate</name>
    </ligand>
</feature>
<dbReference type="NCBIfam" id="TIGR00042">
    <property type="entry name" value="RdgB/HAM1 family non-canonical purine NTP pyrophosphatase"/>
    <property type="match status" value="1"/>
</dbReference>
<keyword evidence="6 10" id="KW-0460">Magnesium</keyword>
<dbReference type="GO" id="GO:0009117">
    <property type="term" value="P:nucleotide metabolic process"/>
    <property type="evidence" value="ECO:0007669"/>
    <property type="project" value="UniProtKB-KW"/>
</dbReference>
<dbReference type="GO" id="GO:0009146">
    <property type="term" value="P:purine nucleoside triphosphate catabolic process"/>
    <property type="evidence" value="ECO:0007669"/>
    <property type="project" value="UniProtKB-UniRule"/>
</dbReference>
<feature type="binding site" evidence="10">
    <location>
        <begin position="182"/>
        <end position="183"/>
    </location>
    <ligand>
        <name>substrate</name>
    </ligand>
</feature>
<dbReference type="GO" id="GO:0005829">
    <property type="term" value="C:cytosol"/>
    <property type="evidence" value="ECO:0007669"/>
    <property type="project" value="TreeGrafter"/>
</dbReference>
<organism evidence="12 13">
    <name type="scientific">Nitrincola tapanii</name>
    <dbReference type="NCBI Taxonomy" id="1708751"/>
    <lineage>
        <taxon>Bacteria</taxon>
        <taxon>Pseudomonadati</taxon>
        <taxon>Pseudomonadota</taxon>
        <taxon>Gammaproteobacteria</taxon>
        <taxon>Oceanospirillales</taxon>
        <taxon>Oceanospirillaceae</taxon>
        <taxon>Nitrincola</taxon>
    </lineage>
</organism>
<dbReference type="FunFam" id="3.90.950.10:FF:000001">
    <property type="entry name" value="dITP/XTP pyrophosphatase"/>
    <property type="match status" value="1"/>
</dbReference>
<dbReference type="Gene3D" id="3.90.950.10">
    <property type="match status" value="1"/>
</dbReference>
<keyword evidence="13" id="KW-1185">Reference proteome</keyword>
<evidence type="ECO:0000256" key="11">
    <source>
        <dbReference type="RuleBase" id="RU003781"/>
    </source>
</evidence>
<comment type="catalytic activity">
    <reaction evidence="10">
        <text>ITP + H2O = IMP + diphosphate + H(+)</text>
        <dbReference type="Rhea" id="RHEA:29399"/>
        <dbReference type="ChEBI" id="CHEBI:15377"/>
        <dbReference type="ChEBI" id="CHEBI:15378"/>
        <dbReference type="ChEBI" id="CHEBI:33019"/>
        <dbReference type="ChEBI" id="CHEBI:58053"/>
        <dbReference type="ChEBI" id="CHEBI:61402"/>
        <dbReference type="EC" id="3.6.1.66"/>
    </reaction>
</comment>
<dbReference type="SUPFAM" id="SSF52972">
    <property type="entry name" value="ITPase-like"/>
    <property type="match status" value="1"/>
</dbReference>
<reference evidence="12 13" key="1">
    <citation type="submission" date="2019-03" db="EMBL/GenBank/DDBJ databases">
        <title>Nitrincola sp. nov. isolated from an Indian soda lake.</title>
        <authorList>
            <person name="Joshi A."/>
            <person name="Thite S.V."/>
            <person name="Joseph N."/>
            <person name="Dhotre D."/>
            <person name="Moorthy M."/>
            <person name="Shouche Y.S."/>
        </authorList>
    </citation>
    <scope>NUCLEOTIDE SEQUENCE [LARGE SCALE GENOMIC DNA]</scope>
    <source>
        <strain evidence="12 13">MEB193</strain>
    </source>
</reference>
<feature type="binding site" evidence="10">
    <location>
        <position position="69"/>
    </location>
    <ligand>
        <name>Mg(2+)</name>
        <dbReference type="ChEBI" id="CHEBI:18420"/>
    </ligand>
</feature>
<gene>
    <name evidence="12" type="primary">rdgB</name>
    <name evidence="12" type="ORF">E1H14_08700</name>
</gene>
<dbReference type="Proteomes" id="UP000325302">
    <property type="component" value="Unassembled WGS sequence"/>
</dbReference>
<dbReference type="GO" id="GO:0035870">
    <property type="term" value="F:dITP diphosphatase activity"/>
    <property type="evidence" value="ECO:0007669"/>
    <property type="project" value="UniProtKB-UniRule"/>
</dbReference>
<comment type="cofactor">
    <cofactor evidence="10">
        <name>Mg(2+)</name>
        <dbReference type="ChEBI" id="CHEBI:18420"/>
    </cofactor>
    <text evidence="10">Binds 1 Mg(2+) ion per subunit.</text>
</comment>
<dbReference type="EC" id="3.6.1.66" evidence="10"/>
<evidence type="ECO:0000256" key="6">
    <source>
        <dbReference type="ARBA" id="ARBA00022842"/>
    </source>
</evidence>
<comment type="function">
    <text evidence="10">Pyrophosphatase that catalyzes the hydrolysis of nucleoside triphosphates to their monophosphate derivatives, with a high preference for the non-canonical purine nucleotides XTP (xanthosine triphosphate), dITP (deoxyinosine triphosphate) and ITP. Seems to function as a house-cleaning enzyme that removes non-canonical purine nucleotides from the nucleotide pool, thus preventing their incorporation into DNA/RNA and avoiding chromosomal lesions.</text>
</comment>
<dbReference type="GO" id="GO:0036220">
    <property type="term" value="F:ITP diphosphatase activity"/>
    <property type="evidence" value="ECO:0007669"/>
    <property type="project" value="UniProtKB-UniRule"/>
</dbReference>
<dbReference type="InterPro" id="IPR002637">
    <property type="entry name" value="RdgB/HAM1"/>
</dbReference>
<comment type="subunit">
    <text evidence="2 10">Homodimer.</text>
</comment>
<dbReference type="AlphaFoldDB" id="A0A5A9W331"/>
<protein>
    <recommendedName>
        <fullName evidence="10">dITP/XTP pyrophosphatase</fullName>
        <ecNumber evidence="10">3.6.1.66</ecNumber>
    </recommendedName>
    <alternativeName>
        <fullName evidence="10">Non-canonical purine NTP pyrophosphatase</fullName>
    </alternativeName>
    <alternativeName>
        <fullName evidence="10">Non-standard purine NTP pyrophosphatase</fullName>
    </alternativeName>
    <alternativeName>
        <fullName evidence="10">Nucleoside-triphosphate diphosphatase</fullName>
    </alternativeName>
    <alternativeName>
        <fullName evidence="10">Nucleoside-triphosphate pyrophosphatase</fullName>
        <shortName evidence="10">NTPase</shortName>
    </alternativeName>
</protein>
<dbReference type="PANTHER" id="PTHR11067:SF9">
    <property type="entry name" value="INOSINE TRIPHOSPHATE PYROPHOSPHATASE"/>
    <property type="match status" value="1"/>
</dbReference>
<dbReference type="InterPro" id="IPR029001">
    <property type="entry name" value="ITPase-like_fam"/>
</dbReference>
<comment type="catalytic activity">
    <reaction evidence="8 10">
        <text>dITP + H2O = dIMP + diphosphate + H(+)</text>
        <dbReference type="Rhea" id="RHEA:28342"/>
        <dbReference type="ChEBI" id="CHEBI:15377"/>
        <dbReference type="ChEBI" id="CHEBI:15378"/>
        <dbReference type="ChEBI" id="CHEBI:33019"/>
        <dbReference type="ChEBI" id="CHEBI:61194"/>
        <dbReference type="ChEBI" id="CHEBI:61382"/>
        <dbReference type="EC" id="3.6.1.66"/>
    </reaction>
</comment>
<proteinExistence type="inferred from homology"/>
<dbReference type="InterPro" id="IPR020922">
    <property type="entry name" value="dITP/XTP_pyrophosphatase"/>
</dbReference>
<evidence type="ECO:0000313" key="12">
    <source>
        <dbReference type="EMBL" id="KAA0874515.1"/>
    </source>
</evidence>
<sequence length="199" mass="22107">MRQILLASSNAGKLREFAEMLASEQIEVLPQSAFQVSDAEETGLSFVENAILKARHACAATGLPALADDSGLEVDALQGEPGIYSARYSGPGANDQRNLEHLLKRMEKVPDGQRQARYQCLLVFMRHAQDPTPLICQGSWQGEILRQPQGQGGFGYDPIFWIPALKQTAAELSAEEKHRLSHRGIAMRAFLQLFKQRYL</sequence>
<dbReference type="OrthoDB" id="9807456at2"/>
<dbReference type="PANTHER" id="PTHR11067">
    <property type="entry name" value="INOSINE TRIPHOSPHATE PYROPHOSPHATASE/HAM1 PROTEIN"/>
    <property type="match status" value="1"/>
</dbReference>
<evidence type="ECO:0000256" key="4">
    <source>
        <dbReference type="ARBA" id="ARBA00022741"/>
    </source>
</evidence>
<dbReference type="GO" id="GO:0036222">
    <property type="term" value="F:XTP diphosphatase activity"/>
    <property type="evidence" value="ECO:0007669"/>
    <property type="project" value="UniProtKB-UniRule"/>
</dbReference>
<dbReference type="EMBL" id="SMRS01000006">
    <property type="protein sequence ID" value="KAA0874515.1"/>
    <property type="molecule type" value="Genomic_DNA"/>
</dbReference>
<name>A0A5A9W331_9GAMM</name>
<dbReference type="GO" id="GO:0046872">
    <property type="term" value="F:metal ion binding"/>
    <property type="evidence" value="ECO:0007669"/>
    <property type="project" value="UniProtKB-KW"/>
</dbReference>
<dbReference type="GO" id="GO:0017111">
    <property type="term" value="F:ribonucleoside triphosphate phosphatase activity"/>
    <property type="evidence" value="ECO:0007669"/>
    <property type="project" value="InterPro"/>
</dbReference>